<dbReference type="SUPFAM" id="SSF55729">
    <property type="entry name" value="Acyl-CoA N-acyltransferases (Nat)"/>
    <property type="match status" value="1"/>
</dbReference>
<dbReference type="InterPro" id="IPR000182">
    <property type="entry name" value="GNAT_dom"/>
</dbReference>
<dbReference type="CDD" id="cd04301">
    <property type="entry name" value="NAT_SF"/>
    <property type="match status" value="1"/>
</dbReference>
<dbReference type="InterPro" id="IPR016181">
    <property type="entry name" value="Acyl_CoA_acyltransferase"/>
</dbReference>
<name>A0A934WWA8_9BACT</name>
<gene>
    <name evidence="3" type="ORF">JKA74_03140</name>
</gene>
<dbReference type="AlphaFoldDB" id="A0A934WWA8"/>
<keyword evidence="4" id="KW-1185">Reference proteome</keyword>
<dbReference type="PROSITE" id="PS51186">
    <property type="entry name" value="GNAT"/>
    <property type="match status" value="1"/>
</dbReference>
<dbReference type="Pfam" id="PF00583">
    <property type="entry name" value="Acetyltransf_1"/>
    <property type="match status" value="1"/>
</dbReference>
<dbReference type="PANTHER" id="PTHR13947">
    <property type="entry name" value="GNAT FAMILY N-ACETYLTRANSFERASE"/>
    <property type="match status" value="1"/>
</dbReference>
<feature type="domain" description="N-acetyltransferase" evidence="2">
    <location>
        <begin position="9"/>
        <end position="147"/>
    </location>
</feature>
<organism evidence="3 4">
    <name type="scientific">Marivirga aurantiaca</name>
    <dbReference type="NCBI Taxonomy" id="2802615"/>
    <lineage>
        <taxon>Bacteria</taxon>
        <taxon>Pseudomonadati</taxon>
        <taxon>Bacteroidota</taxon>
        <taxon>Cytophagia</taxon>
        <taxon>Cytophagales</taxon>
        <taxon>Marivirgaceae</taxon>
        <taxon>Marivirga</taxon>
    </lineage>
</organism>
<dbReference type="GO" id="GO:0008080">
    <property type="term" value="F:N-acetyltransferase activity"/>
    <property type="evidence" value="ECO:0007669"/>
    <property type="project" value="InterPro"/>
</dbReference>
<dbReference type="EMBL" id="JAEQBW010000001">
    <property type="protein sequence ID" value="MBK6264020.1"/>
    <property type="molecule type" value="Genomic_DNA"/>
</dbReference>
<comment type="caution">
    <text evidence="3">The sequence shown here is derived from an EMBL/GenBank/DDBJ whole genome shotgun (WGS) entry which is preliminary data.</text>
</comment>
<dbReference type="PANTHER" id="PTHR13947:SF37">
    <property type="entry name" value="LD18367P"/>
    <property type="match status" value="1"/>
</dbReference>
<dbReference type="InterPro" id="IPR050769">
    <property type="entry name" value="NAT_camello-type"/>
</dbReference>
<sequence length="158" mass="18066">MNTINSYTLAIKKAHTITQAIIDFMLLADPDIDKVQEYIDKATIYIAIYKGETVGCYALLDLAQNEWEIKNIAVAENYQGKGIGTLLLHDAFKKAKSNHIKELTICTGNSSLRQLTLYRKLGFKIVATETDYFVRHYKEPIMENGIQYRSLIILKKFL</sequence>
<dbReference type="Gene3D" id="3.40.630.30">
    <property type="match status" value="1"/>
</dbReference>
<evidence type="ECO:0000313" key="4">
    <source>
        <dbReference type="Proteomes" id="UP000611723"/>
    </source>
</evidence>
<dbReference type="RefSeq" id="WP_201429698.1">
    <property type="nucleotide sequence ID" value="NZ_JAEQBW010000001.1"/>
</dbReference>
<evidence type="ECO:0000259" key="2">
    <source>
        <dbReference type="PROSITE" id="PS51186"/>
    </source>
</evidence>
<protein>
    <submittedName>
        <fullName evidence="3">GNAT family N-acetyltransferase</fullName>
    </submittedName>
</protein>
<accession>A0A934WWA8</accession>
<keyword evidence="1" id="KW-0808">Transferase</keyword>
<evidence type="ECO:0000313" key="3">
    <source>
        <dbReference type="EMBL" id="MBK6264020.1"/>
    </source>
</evidence>
<proteinExistence type="predicted"/>
<evidence type="ECO:0000256" key="1">
    <source>
        <dbReference type="ARBA" id="ARBA00022679"/>
    </source>
</evidence>
<reference evidence="3" key="1">
    <citation type="submission" date="2021-01" db="EMBL/GenBank/DDBJ databases">
        <title>Marivirga aurantiaca sp. nov., isolated from intertidal surface sediments.</title>
        <authorList>
            <person name="Zhang M."/>
        </authorList>
    </citation>
    <scope>NUCLEOTIDE SEQUENCE</scope>
    <source>
        <strain evidence="3">S37H4</strain>
    </source>
</reference>
<dbReference type="Proteomes" id="UP000611723">
    <property type="component" value="Unassembled WGS sequence"/>
</dbReference>